<keyword evidence="2" id="KW-1185">Reference proteome</keyword>
<evidence type="ECO:0000313" key="2">
    <source>
        <dbReference type="Proteomes" id="UP000694560"/>
    </source>
</evidence>
<reference evidence="1" key="2">
    <citation type="submission" date="2025-09" db="UniProtKB">
        <authorList>
            <consortium name="Ensembl"/>
        </authorList>
    </citation>
    <scope>IDENTIFICATION</scope>
</reference>
<dbReference type="Proteomes" id="UP000694560">
    <property type="component" value="Unplaced"/>
</dbReference>
<dbReference type="AlphaFoldDB" id="A0A8C5TIB9"/>
<sequence length="131" mass="14656">SAGCKPLHASIKIKKKKKKKIKENVFGYFMHNSSIYLFPVHPEKAFADIMGTELYLEACRLMEMAPVSHFIQNLAKPYINLNRHGLGPKGIKDILNALVVSSQTNTTITQLEENNCILVEGNSSLQEPDLT</sequence>
<dbReference type="OrthoDB" id="120976at2759"/>
<organism evidence="1 2">
    <name type="scientific">Malurus cyaneus samueli</name>
    <dbReference type="NCBI Taxonomy" id="2593467"/>
    <lineage>
        <taxon>Eukaryota</taxon>
        <taxon>Metazoa</taxon>
        <taxon>Chordata</taxon>
        <taxon>Craniata</taxon>
        <taxon>Vertebrata</taxon>
        <taxon>Euteleostomi</taxon>
        <taxon>Archelosauria</taxon>
        <taxon>Archosauria</taxon>
        <taxon>Dinosauria</taxon>
        <taxon>Saurischia</taxon>
        <taxon>Theropoda</taxon>
        <taxon>Coelurosauria</taxon>
        <taxon>Aves</taxon>
        <taxon>Neognathae</taxon>
        <taxon>Neoaves</taxon>
        <taxon>Telluraves</taxon>
        <taxon>Australaves</taxon>
        <taxon>Passeriformes</taxon>
        <taxon>Meliphagoidea</taxon>
        <taxon>Maluridae</taxon>
        <taxon>Malurus</taxon>
    </lineage>
</organism>
<protein>
    <submittedName>
        <fullName evidence="1">Uncharacterized protein</fullName>
    </submittedName>
</protein>
<evidence type="ECO:0000313" key="1">
    <source>
        <dbReference type="Ensembl" id="ENSMCSP00000007444.1"/>
    </source>
</evidence>
<accession>A0A8C5TIB9</accession>
<dbReference type="Ensembl" id="ENSMCST00000007626.1">
    <property type="protein sequence ID" value="ENSMCSP00000007444.1"/>
    <property type="gene ID" value="ENSMCSG00000005341.1"/>
</dbReference>
<name>A0A8C5TIB9_9PASS</name>
<proteinExistence type="predicted"/>
<reference evidence="1" key="1">
    <citation type="submission" date="2025-08" db="UniProtKB">
        <authorList>
            <consortium name="Ensembl"/>
        </authorList>
    </citation>
    <scope>IDENTIFICATION</scope>
</reference>